<sequence>MLTFVTTKEAAVENIHRYNAVLAEASKLPPDIRKDMLGTYTRARAWYAVRHGQGFLFGPSKFIGYADITPAAYHEQRKTNLDGRMTESVLAAWATEVGVEHPAFIAFREFCARANTKPNTLARVSVIEVEEATQGDREAKLVELVCEIVPLLSERHRDALRRRIAAMA</sequence>
<name>A0ABV7FY38_9PROT</name>
<reference evidence="2" key="1">
    <citation type="journal article" date="2019" name="Int. J. Syst. Evol. Microbiol.">
        <title>The Global Catalogue of Microorganisms (GCM) 10K type strain sequencing project: providing services to taxonomists for standard genome sequencing and annotation.</title>
        <authorList>
            <consortium name="The Broad Institute Genomics Platform"/>
            <consortium name="The Broad Institute Genome Sequencing Center for Infectious Disease"/>
            <person name="Wu L."/>
            <person name="Ma J."/>
        </authorList>
    </citation>
    <scope>NUCLEOTIDE SEQUENCE [LARGE SCALE GENOMIC DNA]</scope>
    <source>
        <strain evidence="2">KCTC 52094</strain>
    </source>
</reference>
<comment type="caution">
    <text evidence="1">The sequence shown here is derived from an EMBL/GenBank/DDBJ whole genome shotgun (WGS) entry which is preliminary data.</text>
</comment>
<accession>A0ABV7FY38</accession>
<keyword evidence="2" id="KW-1185">Reference proteome</keyword>
<dbReference type="Proteomes" id="UP001595593">
    <property type="component" value="Unassembled WGS sequence"/>
</dbReference>
<evidence type="ECO:0000313" key="2">
    <source>
        <dbReference type="Proteomes" id="UP001595593"/>
    </source>
</evidence>
<dbReference type="RefSeq" id="WP_379594762.1">
    <property type="nucleotide sequence ID" value="NZ_JBHRTN010000005.1"/>
</dbReference>
<proteinExistence type="predicted"/>
<protein>
    <submittedName>
        <fullName evidence="1">Uncharacterized protein</fullName>
    </submittedName>
</protein>
<dbReference type="EMBL" id="JBHRTN010000005">
    <property type="protein sequence ID" value="MFC3124336.1"/>
    <property type="molecule type" value="Genomic_DNA"/>
</dbReference>
<organism evidence="1 2">
    <name type="scientific">Teichococcus globiformis</name>
    <dbReference type="NCBI Taxonomy" id="2307229"/>
    <lineage>
        <taxon>Bacteria</taxon>
        <taxon>Pseudomonadati</taxon>
        <taxon>Pseudomonadota</taxon>
        <taxon>Alphaproteobacteria</taxon>
        <taxon>Acetobacterales</taxon>
        <taxon>Roseomonadaceae</taxon>
        <taxon>Roseomonas</taxon>
    </lineage>
</organism>
<evidence type="ECO:0000313" key="1">
    <source>
        <dbReference type="EMBL" id="MFC3124336.1"/>
    </source>
</evidence>
<gene>
    <name evidence="1" type="ORF">ACFOD4_04620</name>
</gene>